<gene>
    <name evidence="2" type="ORF">SDC9_144248</name>
</gene>
<reference evidence="2" key="1">
    <citation type="submission" date="2019-08" db="EMBL/GenBank/DDBJ databases">
        <authorList>
            <person name="Kucharzyk K."/>
            <person name="Murdoch R.W."/>
            <person name="Higgins S."/>
            <person name="Loffler F."/>
        </authorList>
    </citation>
    <scope>NUCLEOTIDE SEQUENCE</scope>
</reference>
<dbReference type="InterPro" id="IPR017946">
    <property type="entry name" value="PLC-like_Pdiesterase_TIM-brl"/>
</dbReference>
<feature type="domain" description="GP-PDE" evidence="1">
    <location>
        <begin position="1"/>
        <end position="140"/>
    </location>
</feature>
<dbReference type="CDD" id="cd08556">
    <property type="entry name" value="GDPD"/>
    <property type="match status" value="1"/>
</dbReference>
<proteinExistence type="predicted"/>
<protein>
    <recommendedName>
        <fullName evidence="1">GP-PDE domain-containing protein</fullName>
    </recommendedName>
</protein>
<organism evidence="2">
    <name type="scientific">bioreactor metagenome</name>
    <dbReference type="NCBI Taxonomy" id="1076179"/>
    <lineage>
        <taxon>unclassified sequences</taxon>
        <taxon>metagenomes</taxon>
        <taxon>ecological metagenomes</taxon>
    </lineage>
</organism>
<dbReference type="PANTHER" id="PTHR46211">
    <property type="entry name" value="GLYCEROPHOSPHORYL DIESTER PHOSPHODIESTERASE"/>
    <property type="match status" value="1"/>
</dbReference>
<dbReference type="EMBL" id="VSSQ01043399">
    <property type="protein sequence ID" value="MPM97075.1"/>
    <property type="molecule type" value="Genomic_DNA"/>
</dbReference>
<dbReference type="PROSITE" id="PS51704">
    <property type="entry name" value="GP_PDE"/>
    <property type="match status" value="1"/>
</dbReference>
<dbReference type="GO" id="GO:0006629">
    <property type="term" value="P:lipid metabolic process"/>
    <property type="evidence" value="ECO:0007669"/>
    <property type="project" value="InterPro"/>
</dbReference>
<sequence>MDAIFSVDPAKRLLIEVKENNVECAAALLEFVRTNELLERSMISSFHLDVLAFLRKAEPAAKLHGNDVTPNGVPEEVAGLIDSIGIQSKFATPERIRHYKAKGIKVDSWVINDRNALVRAIENGTESVTTDVPDLVCRWLGRSSLPDQ</sequence>
<evidence type="ECO:0000259" key="1">
    <source>
        <dbReference type="PROSITE" id="PS51704"/>
    </source>
</evidence>
<dbReference type="AlphaFoldDB" id="A0A645E6E2"/>
<dbReference type="Pfam" id="PF03009">
    <property type="entry name" value="GDPD"/>
    <property type="match status" value="1"/>
</dbReference>
<dbReference type="InterPro" id="IPR030395">
    <property type="entry name" value="GP_PDE_dom"/>
</dbReference>
<comment type="caution">
    <text evidence="2">The sequence shown here is derived from an EMBL/GenBank/DDBJ whole genome shotgun (WGS) entry which is preliminary data.</text>
</comment>
<accession>A0A645E6E2</accession>
<name>A0A645E6E2_9ZZZZ</name>
<dbReference type="PANTHER" id="PTHR46211:SF1">
    <property type="entry name" value="GLYCEROPHOSPHODIESTER PHOSPHODIESTERASE, CYTOPLASMIC"/>
    <property type="match status" value="1"/>
</dbReference>
<evidence type="ECO:0000313" key="2">
    <source>
        <dbReference type="EMBL" id="MPM97075.1"/>
    </source>
</evidence>
<dbReference type="Gene3D" id="3.20.20.190">
    <property type="entry name" value="Phosphatidylinositol (PI) phosphodiesterase"/>
    <property type="match status" value="1"/>
</dbReference>
<dbReference type="SUPFAM" id="SSF51695">
    <property type="entry name" value="PLC-like phosphodiesterases"/>
    <property type="match status" value="1"/>
</dbReference>
<dbReference type="GO" id="GO:0008081">
    <property type="term" value="F:phosphoric diester hydrolase activity"/>
    <property type="evidence" value="ECO:0007669"/>
    <property type="project" value="InterPro"/>
</dbReference>